<dbReference type="PANTHER" id="PTHR31811">
    <property type="entry name" value="TRNA A64-2'-O-RIBOSYLPHOSPHATE TRANSFERASE"/>
    <property type="match status" value="1"/>
</dbReference>
<sequence length="455" mass="50677">MGGSDPFPVTVSSLHFPSAELQSVSQTLSSLRRSALSLTNRLRSIETDATFAQEVADHYDLPLVANERCGSWYIPPDAKSGSTYFKSTDGHTGQWDFSFRRLNLQILPVARAHGGCIIVDSTRRGKLMPDALSKTVPIWCAVINRALFPSDSAYHPVQFPPNFLGASEESQIERRIDGFVKSLTDLKLDLIHLRQQLGKPIRVAWANRSYFYPTDLHKGTEYNLFVLCSASKRVQGAEISEGGYIQGAGDDSESWAHGLTPPVFWANKSTFFQTDEEDLPRLIEKLVDENRKPDSTQNATLVAPTQNLYISQTDSCMSEVPYDLVIDCNANQESSEDSSKRLNLGCGSSKLGGRDLRNHLDKVRAFVNSQLRADPSRSLLVTCESGKDLSAGVLLTILCLFYDDSGAFSSPTERNITKQFIRQRLAWIVSSKYDVNPSRTTLQSVNAFLMQRPEY</sequence>
<dbReference type="Pfam" id="PF17184">
    <property type="entry name" value="Rit1_C"/>
    <property type="match status" value="1"/>
</dbReference>
<reference evidence="3 4" key="1">
    <citation type="submission" date="2019-08" db="EMBL/GenBank/DDBJ databases">
        <title>The genome sequence of a newly discovered highly antifungal drug resistant Aspergillus species, Aspergillus tanneri NIH 1004.</title>
        <authorList>
            <person name="Mounaud S."/>
            <person name="Singh I."/>
            <person name="Joardar V."/>
            <person name="Pakala S."/>
            <person name="Pakala S."/>
            <person name="Venepally P."/>
            <person name="Chung J.K."/>
            <person name="Losada L."/>
            <person name="Nierman W.C."/>
        </authorList>
    </citation>
    <scope>NUCLEOTIDE SEQUENCE [LARGE SCALE GENOMIC DNA]</scope>
    <source>
        <strain evidence="3 4">NIH1004</strain>
    </source>
</reference>
<dbReference type="InterPro" id="IPR033421">
    <property type="entry name" value="Rit1_DUSP-like"/>
</dbReference>
<dbReference type="InterPro" id="IPR007306">
    <property type="entry name" value="Rit1"/>
</dbReference>
<dbReference type="GO" id="GO:0019988">
    <property type="term" value="P:charged-tRNA amino acid modification"/>
    <property type="evidence" value="ECO:0007669"/>
    <property type="project" value="InterPro"/>
</dbReference>
<dbReference type="PANTHER" id="PTHR31811:SF0">
    <property type="entry name" value="TRNA A64-2'-O-RIBOSYLPHOSPHATE TRANSFERASE"/>
    <property type="match status" value="1"/>
</dbReference>
<proteinExistence type="predicted"/>
<dbReference type="GeneID" id="54333520"/>
<comment type="caution">
    <text evidence="3">The sequence shown here is derived from an EMBL/GenBank/DDBJ whole genome shotgun (WGS) entry which is preliminary data.</text>
</comment>
<organism evidence="3 4">
    <name type="scientific">Aspergillus tanneri</name>
    <dbReference type="NCBI Taxonomy" id="1220188"/>
    <lineage>
        <taxon>Eukaryota</taxon>
        <taxon>Fungi</taxon>
        <taxon>Dikarya</taxon>
        <taxon>Ascomycota</taxon>
        <taxon>Pezizomycotina</taxon>
        <taxon>Eurotiomycetes</taxon>
        <taxon>Eurotiomycetidae</taxon>
        <taxon>Eurotiales</taxon>
        <taxon>Aspergillaceae</taxon>
        <taxon>Aspergillus</taxon>
        <taxon>Aspergillus subgen. Circumdati</taxon>
    </lineage>
</organism>
<dbReference type="GO" id="GO:0043399">
    <property type="term" value="F:tRNA adenosine(64)-2'-O-ribosylphosphate transferase activity"/>
    <property type="evidence" value="ECO:0007669"/>
    <property type="project" value="InterPro"/>
</dbReference>
<evidence type="ECO:0000313" key="3">
    <source>
        <dbReference type="EMBL" id="KAA8641880.1"/>
    </source>
</evidence>
<gene>
    <name evidence="3" type="ORF">ATNIH1004_010819</name>
</gene>
<dbReference type="GO" id="GO:0005737">
    <property type="term" value="C:cytoplasm"/>
    <property type="evidence" value="ECO:0007669"/>
    <property type="project" value="TreeGrafter"/>
</dbReference>
<accession>A0A5M9M8R8</accession>
<dbReference type="VEuPathDB" id="FungiDB:EYZ11_010234"/>
<feature type="domain" description="Rit1 N-terminal" evidence="2">
    <location>
        <begin position="31"/>
        <end position="287"/>
    </location>
</feature>
<evidence type="ECO:0000259" key="1">
    <source>
        <dbReference type="Pfam" id="PF04179"/>
    </source>
</evidence>
<dbReference type="PIRSF" id="PIRSF007747">
    <property type="entry name" value="Ribosyl_Ptfrase"/>
    <property type="match status" value="1"/>
</dbReference>
<dbReference type="Pfam" id="PF04179">
    <property type="entry name" value="Init_tRNA_PT"/>
    <property type="match status" value="1"/>
</dbReference>
<name>A0A5M9M8R8_9EURO</name>
<dbReference type="AlphaFoldDB" id="A0A5M9M8R8"/>
<protein>
    <recommendedName>
        <fullName evidence="5">tRNA A64-2'-O-ribosylphosphate transferase</fullName>
    </recommendedName>
</protein>
<feature type="domain" description="Rit1 DUSP-like" evidence="1">
    <location>
        <begin position="341"/>
        <end position="449"/>
    </location>
</feature>
<evidence type="ECO:0008006" key="5">
    <source>
        <dbReference type="Google" id="ProtNLM"/>
    </source>
</evidence>
<dbReference type="EMBL" id="QUQM01000008">
    <property type="protein sequence ID" value="KAA8641880.1"/>
    <property type="molecule type" value="Genomic_DNA"/>
</dbReference>
<dbReference type="OrthoDB" id="45256at2759"/>
<dbReference type="RefSeq" id="XP_033421242.1">
    <property type="nucleotide sequence ID" value="XM_033575387.1"/>
</dbReference>
<dbReference type="InterPro" id="IPR033449">
    <property type="entry name" value="Rit1_N"/>
</dbReference>
<evidence type="ECO:0000259" key="2">
    <source>
        <dbReference type="Pfam" id="PF17184"/>
    </source>
</evidence>
<dbReference type="Proteomes" id="UP000324241">
    <property type="component" value="Unassembled WGS sequence"/>
</dbReference>
<evidence type="ECO:0000313" key="4">
    <source>
        <dbReference type="Proteomes" id="UP000324241"/>
    </source>
</evidence>